<accession>A0A2N4UAG2</accession>
<sequence>MAYLDCETVESTISCIAEIYGVQPGQINAFFDRFDIEQHFESRRPERDGAYETKRLLEDLFGQPKNPITRTYWFHLTRVPEGTSFQGGILPLNEALPRIWEMLYKLLSKTKHVSRLREMALNGVADFQYTFKTADSLHWGPYAMLVKDIGVCAESVGNHDYLRIPEIVEDICNGYEKLYSENIQSLVEASLVPTVVKFWSEDPEDQYGLESAIYYAYLVHHKMELTSSANTCFVTARPAPCCVKSESASAAR</sequence>
<dbReference type="Proteomes" id="UP000234328">
    <property type="component" value="Unassembled WGS sequence"/>
</dbReference>
<dbReference type="RefSeq" id="WP_102071905.1">
    <property type="nucleotide sequence ID" value="NZ_PDNV01000027.1"/>
</dbReference>
<evidence type="ECO:0000313" key="1">
    <source>
        <dbReference type="EMBL" id="PLC51989.1"/>
    </source>
</evidence>
<dbReference type="AlphaFoldDB" id="A0A2N4UAG2"/>
<comment type="caution">
    <text evidence="1">The sequence shown here is derived from an EMBL/GenBank/DDBJ whole genome shotgun (WGS) entry which is preliminary data.</text>
</comment>
<evidence type="ECO:0000313" key="2">
    <source>
        <dbReference type="Proteomes" id="UP000234328"/>
    </source>
</evidence>
<dbReference type="OrthoDB" id="7058177at2"/>
<reference evidence="1 2" key="1">
    <citation type="submission" date="2017-10" db="EMBL/GenBank/DDBJ databases">
        <title>Two draft genome sequences of Pusillimonas sp. strains isolated from a nitrate- and radionuclide-contaminated groundwater in Russia.</title>
        <authorList>
            <person name="Grouzdev D.S."/>
            <person name="Tourova T.P."/>
            <person name="Goeva M.A."/>
            <person name="Babich T.L."/>
            <person name="Sokolova D.S."/>
            <person name="Abdullin R."/>
            <person name="Poltaraus A.B."/>
            <person name="Toshchakov S.V."/>
            <person name="Nazina T.N."/>
        </authorList>
    </citation>
    <scope>NUCLEOTIDE SEQUENCE [LARGE SCALE GENOMIC DNA]</scope>
    <source>
        <strain evidence="1 2">JR1/69-2-13</strain>
    </source>
</reference>
<keyword evidence="2" id="KW-1185">Reference proteome</keyword>
<organism evidence="1 2">
    <name type="scientific">Pollutimonas nitritireducens</name>
    <dbReference type="NCBI Taxonomy" id="2045209"/>
    <lineage>
        <taxon>Bacteria</taxon>
        <taxon>Pseudomonadati</taxon>
        <taxon>Pseudomonadota</taxon>
        <taxon>Betaproteobacteria</taxon>
        <taxon>Burkholderiales</taxon>
        <taxon>Alcaligenaceae</taxon>
        <taxon>Pollutimonas</taxon>
    </lineage>
</organism>
<gene>
    <name evidence="1" type="ORF">CR155_20500</name>
</gene>
<proteinExistence type="predicted"/>
<name>A0A2N4UAG2_9BURK</name>
<dbReference type="EMBL" id="PDNV01000027">
    <property type="protein sequence ID" value="PLC51989.1"/>
    <property type="molecule type" value="Genomic_DNA"/>
</dbReference>
<protein>
    <submittedName>
        <fullName evidence="1">Uncharacterized protein</fullName>
    </submittedName>
</protein>